<feature type="region of interest" description="Disordered" evidence="8">
    <location>
        <begin position="193"/>
        <end position="250"/>
    </location>
</feature>
<evidence type="ECO:0000256" key="3">
    <source>
        <dbReference type="ARBA" id="ARBA00022553"/>
    </source>
</evidence>
<gene>
    <name evidence="10" type="primary">Eaf1</name>
</gene>
<accession>A0A6F9DBE1</accession>
<dbReference type="PANTHER" id="PTHR15970:SF2">
    <property type="entry name" value="ELL-ASSOCIATED FACTOR EAF"/>
    <property type="match status" value="1"/>
</dbReference>
<dbReference type="Pfam" id="PF09816">
    <property type="entry name" value="EAF"/>
    <property type="match status" value="1"/>
</dbReference>
<dbReference type="InterPro" id="IPR027093">
    <property type="entry name" value="EAF_fam"/>
</dbReference>
<evidence type="ECO:0000256" key="5">
    <source>
        <dbReference type="ARBA" id="ARBA00023159"/>
    </source>
</evidence>
<dbReference type="GO" id="GO:0006368">
    <property type="term" value="P:transcription elongation by RNA polymerase II"/>
    <property type="evidence" value="ECO:0007669"/>
    <property type="project" value="InterPro"/>
</dbReference>
<keyword evidence="3" id="KW-0597">Phosphoprotein</keyword>
<name>A0A6F9DBE1_9ASCI</name>
<evidence type="ECO:0000256" key="8">
    <source>
        <dbReference type="SAM" id="MobiDB-lite"/>
    </source>
</evidence>
<comment type="subcellular location">
    <subcellularLocation>
        <location evidence="1">Nucleus</location>
    </subcellularLocation>
</comment>
<evidence type="ECO:0000256" key="2">
    <source>
        <dbReference type="ARBA" id="ARBA00007798"/>
    </source>
</evidence>
<sequence>METELPFLKDRKISNLELGNTFRKQHGNALHTVRYDFKPASVDINQEAHVEIGESNEVTITLPHTQGSKNCTVYKGSKKPAQKECVLIYDPQTSTFVLERVSSQIQVKKTRLADNARLPQMPTVLPTSKVPKMPGKKTAPPKPTKLAQETKKPEIITNPIVPEEKLVETNLVLPQTIHPQHSNDHFVNTAITNTLSSSDDDSDSSTSSSSSNSSSSSSADVNKTKNGSPFQSQSQLYEDLQLSDSDSDSD</sequence>
<dbReference type="GO" id="GO:0003711">
    <property type="term" value="F:transcription elongation factor activity"/>
    <property type="evidence" value="ECO:0007669"/>
    <property type="project" value="TreeGrafter"/>
</dbReference>
<keyword evidence="4" id="KW-0805">Transcription regulation</keyword>
<keyword evidence="6" id="KW-0804">Transcription</keyword>
<keyword evidence="7" id="KW-0539">Nucleus</keyword>
<feature type="domain" description="Transcription elongation factor Eaf N-terminal" evidence="9">
    <location>
        <begin position="15"/>
        <end position="111"/>
    </location>
</feature>
<feature type="region of interest" description="Disordered" evidence="8">
    <location>
        <begin position="122"/>
        <end position="148"/>
    </location>
</feature>
<proteinExistence type="evidence at transcript level"/>
<evidence type="ECO:0000256" key="6">
    <source>
        <dbReference type="ARBA" id="ARBA00023163"/>
    </source>
</evidence>
<dbReference type="AlphaFoldDB" id="A0A6F9DBE1"/>
<feature type="compositionally biased region" description="Polar residues" evidence="8">
    <location>
        <begin position="219"/>
        <end position="230"/>
    </location>
</feature>
<comment type="similarity">
    <text evidence="2">Belongs to the EAF family.</text>
</comment>
<evidence type="ECO:0000259" key="9">
    <source>
        <dbReference type="Pfam" id="PF09816"/>
    </source>
</evidence>
<feature type="compositionally biased region" description="Low complexity" evidence="8">
    <location>
        <begin position="231"/>
        <end position="244"/>
    </location>
</feature>
<dbReference type="EMBL" id="LR784709">
    <property type="protein sequence ID" value="CAB3240486.1"/>
    <property type="molecule type" value="mRNA"/>
</dbReference>
<feature type="compositionally biased region" description="Low complexity" evidence="8">
    <location>
        <begin position="204"/>
        <end position="218"/>
    </location>
</feature>
<evidence type="ECO:0000313" key="10">
    <source>
        <dbReference type="EMBL" id="CAB3240486.1"/>
    </source>
</evidence>
<reference evidence="10" key="1">
    <citation type="submission" date="2020-04" db="EMBL/GenBank/DDBJ databases">
        <authorList>
            <person name="Neveu A P."/>
        </authorList>
    </citation>
    <scope>NUCLEOTIDE SEQUENCE</scope>
    <source>
        <tissue evidence="10">Whole embryo</tissue>
    </source>
</reference>
<evidence type="ECO:0000256" key="1">
    <source>
        <dbReference type="ARBA" id="ARBA00004123"/>
    </source>
</evidence>
<keyword evidence="5" id="KW-0010">Activator</keyword>
<evidence type="ECO:0000256" key="4">
    <source>
        <dbReference type="ARBA" id="ARBA00023015"/>
    </source>
</evidence>
<dbReference type="InterPro" id="IPR019194">
    <property type="entry name" value="Tscrpt_elong_fac_Eaf_N"/>
</dbReference>
<protein>
    <submittedName>
        <fullName evidence="10">ELL-associated factor 1-like</fullName>
    </submittedName>
</protein>
<dbReference type="GO" id="GO:0032783">
    <property type="term" value="C:super elongation complex"/>
    <property type="evidence" value="ECO:0007669"/>
    <property type="project" value="InterPro"/>
</dbReference>
<dbReference type="PANTHER" id="PTHR15970">
    <property type="entry name" value="ELL-ASSOCIATED FACTOR EAF"/>
    <property type="match status" value="1"/>
</dbReference>
<evidence type="ECO:0000256" key="7">
    <source>
        <dbReference type="ARBA" id="ARBA00023242"/>
    </source>
</evidence>
<organism evidence="10">
    <name type="scientific">Phallusia mammillata</name>
    <dbReference type="NCBI Taxonomy" id="59560"/>
    <lineage>
        <taxon>Eukaryota</taxon>
        <taxon>Metazoa</taxon>
        <taxon>Chordata</taxon>
        <taxon>Tunicata</taxon>
        <taxon>Ascidiacea</taxon>
        <taxon>Phlebobranchia</taxon>
        <taxon>Ascidiidae</taxon>
        <taxon>Phallusia</taxon>
    </lineage>
</organism>